<comment type="subcellular location">
    <subcellularLocation>
        <location evidence="1 8">Cell membrane</location>
        <topology evidence="1 8">Multi-pass membrane protein</topology>
    </subcellularLocation>
</comment>
<feature type="transmembrane region" description="Helical" evidence="8">
    <location>
        <begin position="29"/>
        <end position="62"/>
    </location>
</feature>
<comment type="similarity">
    <text evidence="2 8">Belongs to the 4-toluene sulfonate uptake permease (TSUP) (TC 2.A.102) family.</text>
</comment>
<feature type="transmembrane region" description="Helical" evidence="8">
    <location>
        <begin position="122"/>
        <end position="140"/>
    </location>
</feature>
<evidence type="ECO:0000256" key="4">
    <source>
        <dbReference type="ARBA" id="ARBA00022475"/>
    </source>
</evidence>
<feature type="transmembrane region" description="Helical" evidence="8">
    <location>
        <begin position="96"/>
        <end position="116"/>
    </location>
</feature>
<evidence type="ECO:0000256" key="7">
    <source>
        <dbReference type="ARBA" id="ARBA00023136"/>
    </source>
</evidence>
<evidence type="ECO:0000313" key="9">
    <source>
        <dbReference type="EMBL" id="ATB45554.1"/>
    </source>
</evidence>
<evidence type="ECO:0000256" key="5">
    <source>
        <dbReference type="ARBA" id="ARBA00022692"/>
    </source>
</evidence>
<evidence type="ECO:0000256" key="8">
    <source>
        <dbReference type="RuleBase" id="RU363041"/>
    </source>
</evidence>
<dbReference type="InterPro" id="IPR002781">
    <property type="entry name" value="TM_pro_TauE-like"/>
</dbReference>
<feature type="transmembrane region" description="Helical" evidence="8">
    <location>
        <begin position="208"/>
        <end position="226"/>
    </location>
</feature>
<evidence type="ECO:0000256" key="6">
    <source>
        <dbReference type="ARBA" id="ARBA00022989"/>
    </source>
</evidence>
<dbReference type="KEGG" id="mmas:MYMAC_001139"/>
<keyword evidence="3" id="KW-0813">Transport</keyword>
<evidence type="ECO:0000256" key="2">
    <source>
        <dbReference type="ARBA" id="ARBA00009142"/>
    </source>
</evidence>
<dbReference type="PANTHER" id="PTHR30269:SF0">
    <property type="entry name" value="MEMBRANE TRANSPORTER PROTEIN YFCA-RELATED"/>
    <property type="match status" value="1"/>
</dbReference>
<keyword evidence="6 8" id="KW-1133">Transmembrane helix</keyword>
<dbReference type="Pfam" id="PF01925">
    <property type="entry name" value="TauE"/>
    <property type="match status" value="1"/>
</dbReference>
<reference evidence="9 10" key="1">
    <citation type="submission" date="2017-06" db="EMBL/GenBank/DDBJ databases">
        <title>Sequencing and comparative analysis of myxobacterial genomes.</title>
        <authorList>
            <person name="Rupp O."/>
            <person name="Goesmann A."/>
            <person name="Sogaard-Andersen L."/>
        </authorList>
    </citation>
    <scope>NUCLEOTIDE SEQUENCE [LARGE SCALE GENOMIC DNA]</scope>
    <source>
        <strain evidence="9 10">DSM 14697</strain>
    </source>
</reference>
<dbReference type="GO" id="GO:0005886">
    <property type="term" value="C:plasma membrane"/>
    <property type="evidence" value="ECO:0007669"/>
    <property type="project" value="UniProtKB-SubCell"/>
</dbReference>
<dbReference type="Proteomes" id="UP000217343">
    <property type="component" value="Chromosome"/>
</dbReference>
<keyword evidence="4 8" id="KW-1003">Cell membrane</keyword>
<dbReference type="PANTHER" id="PTHR30269">
    <property type="entry name" value="TRANSMEMBRANE PROTEIN YFCA"/>
    <property type="match status" value="1"/>
</dbReference>
<protein>
    <recommendedName>
        <fullName evidence="8">Probable membrane transporter protein</fullName>
    </recommendedName>
</protein>
<evidence type="ECO:0000256" key="3">
    <source>
        <dbReference type="ARBA" id="ARBA00022448"/>
    </source>
</evidence>
<dbReference type="EMBL" id="CP022203">
    <property type="protein sequence ID" value="ATB45554.1"/>
    <property type="molecule type" value="Genomic_DNA"/>
</dbReference>
<evidence type="ECO:0000313" key="10">
    <source>
        <dbReference type="Proteomes" id="UP000217343"/>
    </source>
</evidence>
<organism evidence="9 10">
    <name type="scientific">Corallococcus macrosporus DSM 14697</name>
    <dbReference type="NCBI Taxonomy" id="1189310"/>
    <lineage>
        <taxon>Bacteria</taxon>
        <taxon>Pseudomonadati</taxon>
        <taxon>Myxococcota</taxon>
        <taxon>Myxococcia</taxon>
        <taxon>Myxococcales</taxon>
        <taxon>Cystobacterineae</taxon>
        <taxon>Myxococcaceae</taxon>
        <taxon>Corallococcus</taxon>
    </lineage>
</organism>
<gene>
    <name evidence="9" type="ORF">MYMAC_001139</name>
</gene>
<proteinExistence type="inferred from homology"/>
<sequence length="277" mass="27948">MGRGPGPWYPGAAREEVHPVDVDVSTLHLILLCLAALIAGMVDAIAGGGGLISLPALLAAGLPPHVALGTNKGQSVFGSFAALVRFSRAGLVDGKLASVTFPFGLGGAFAGAALVLLVKPEVLKPLVLVLLIAVAAFLAFRKSPRPGDTPEPGPPARARAIGALIALAIGTYDGFFGPGTGTFLIVAFSSLLGHGLARASADAKVVNFASNLASVALFALKGVVLWKVALPMAGAQFTGAWLGAHLAVKGGDRLVRKVVLGVVLALVLKLGHDVVTG</sequence>
<feature type="transmembrane region" description="Helical" evidence="8">
    <location>
        <begin position="161"/>
        <end position="188"/>
    </location>
</feature>
<dbReference type="AlphaFoldDB" id="A0A250JNU3"/>
<name>A0A250JNU3_9BACT</name>
<keyword evidence="5 8" id="KW-0812">Transmembrane</keyword>
<keyword evidence="7 8" id="KW-0472">Membrane</keyword>
<dbReference type="InterPro" id="IPR052017">
    <property type="entry name" value="TSUP"/>
</dbReference>
<evidence type="ECO:0000256" key="1">
    <source>
        <dbReference type="ARBA" id="ARBA00004651"/>
    </source>
</evidence>
<accession>A0A250JNU3</accession>
<keyword evidence="10" id="KW-1185">Reference proteome</keyword>